<dbReference type="InterPro" id="IPR051690">
    <property type="entry name" value="PseI-like"/>
</dbReference>
<dbReference type="Gene3D" id="3.20.20.70">
    <property type="entry name" value="Aldolase class I"/>
    <property type="match status" value="1"/>
</dbReference>
<evidence type="ECO:0000313" key="2">
    <source>
        <dbReference type="EMBL" id="TDL88128.1"/>
    </source>
</evidence>
<evidence type="ECO:0000313" key="3">
    <source>
        <dbReference type="Proteomes" id="UP000294562"/>
    </source>
</evidence>
<dbReference type="SUPFAM" id="SSF51269">
    <property type="entry name" value="AFP III-like domain"/>
    <property type="match status" value="1"/>
</dbReference>
<gene>
    <name evidence="2" type="primary">neuB</name>
    <name evidence="2" type="ORF">E2L05_08770</name>
</gene>
<dbReference type="Gene3D" id="3.90.1210.10">
    <property type="entry name" value="Antifreeze-like/N-acetylneuraminic acid synthase C-terminal domain"/>
    <property type="match status" value="1"/>
</dbReference>
<dbReference type="NCBIfam" id="TIGR03569">
    <property type="entry name" value="NeuB_NnaB"/>
    <property type="match status" value="1"/>
</dbReference>
<dbReference type="GO" id="GO:0016051">
    <property type="term" value="P:carbohydrate biosynthetic process"/>
    <property type="evidence" value="ECO:0007669"/>
    <property type="project" value="InterPro"/>
</dbReference>
<dbReference type="InterPro" id="IPR013132">
    <property type="entry name" value="PseI/NeuA/B-like_N"/>
</dbReference>
<dbReference type="GO" id="GO:0047444">
    <property type="term" value="F:N-acylneuraminate-9-phosphate synthase activity"/>
    <property type="evidence" value="ECO:0007669"/>
    <property type="project" value="TreeGrafter"/>
</dbReference>
<dbReference type="Proteomes" id="UP000294562">
    <property type="component" value="Unassembled WGS sequence"/>
</dbReference>
<dbReference type="InterPro" id="IPR020007">
    <property type="entry name" value="NeuB/NeuA"/>
</dbReference>
<dbReference type="PANTHER" id="PTHR42966:SF1">
    <property type="entry name" value="SIALIC ACID SYNTHASE"/>
    <property type="match status" value="1"/>
</dbReference>
<dbReference type="CDD" id="cd11615">
    <property type="entry name" value="SAF_NeuB_like"/>
    <property type="match status" value="1"/>
</dbReference>
<dbReference type="InterPro" id="IPR013785">
    <property type="entry name" value="Aldolase_TIM"/>
</dbReference>
<dbReference type="InterPro" id="IPR057736">
    <property type="entry name" value="SAF_PseI/NeuA/NeuB"/>
</dbReference>
<dbReference type="AlphaFoldDB" id="A0A4R6AZ26"/>
<dbReference type="InterPro" id="IPR013974">
    <property type="entry name" value="SAF"/>
</dbReference>
<organism evidence="2 3">
    <name type="scientific">Meridianimarinicoccus aquatilis</name>
    <dbReference type="NCBI Taxonomy" id="2552766"/>
    <lineage>
        <taxon>Bacteria</taxon>
        <taxon>Pseudomonadati</taxon>
        <taxon>Pseudomonadota</taxon>
        <taxon>Alphaproteobacteria</taxon>
        <taxon>Rhodobacterales</taxon>
        <taxon>Paracoccaceae</taxon>
        <taxon>Meridianimarinicoccus</taxon>
    </lineage>
</organism>
<dbReference type="Pfam" id="PF03102">
    <property type="entry name" value="NeuB"/>
    <property type="match status" value="1"/>
</dbReference>
<sequence length="340" mass="36634">MPTFIIAEAGVNHNGQEDLAYKLVDAAVEARADAIKFQTFSAAKVVQKSAAKAAYQKDATGEGSQFEMLSKLEMSHELHRGLMAYCDKMGIEFMSTPFDEDSADFLKAEGMKRVKIPSGEITNIVFLRHLAQLGLPMILSTGMATLDEITEAVTALRAHWGGTGRIDDALTILHCTSNYPTAPENVNLRAMETISRATGLPVGYSDHTLGIAVCPAAVSMGATVLEKHFTLDRSMVGPDHKASLEPDELKAMIAQVRVVEAALGSPHKGPTETEQEMRILARRSIAAARDLPVGAVLQASDLIMLRPASGIAPREFDRVIGRKVVRPVDGGSTLTWPDIA</sequence>
<reference evidence="2 3" key="1">
    <citation type="submission" date="2019-03" db="EMBL/GenBank/DDBJ databases">
        <title>Rhodobacteraceae bacterium SM1902, a new member of the family Rhodobacteraceae isolated from Yantai.</title>
        <authorList>
            <person name="Sun Y."/>
        </authorList>
    </citation>
    <scope>NUCLEOTIDE SEQUENCE [LARGE SCALE GENOMIC DNA]</scope>
    <source>
        <strain evidence="2 3">SM1902</strain>
    </source>
</reference>
<dbReference type="PANTHER" id="PTHR42966">
    <property type="entry name" value="N-ACETYLNEURAMINATE SYNTHASE"/>
    <property type="match status" value="1"/>
</dbReference>
<accession>A0A4R6AZ26</accession>
<dbReference type="EMBL" id="SMZO01000016">
    <property type="protein sequence ID" value="TDL88128.1"/>
    <property type="molecule type" value="Genomic_DNA"/>
</dbReference>
<dbReference type="Pfam" id="PF08666">
    <property type="entry name" value="SAF"/>
    <property type="match status" value="1"/>
</dbReference>
<keyword evidence="3" id="KW-1185">Reference proteome</keyword>
<dbReference type="SMART" id="SM00858">
    <property type="entry name" value="SAF"/>
    <property type="match status" value="1"/>
</dbReference>
<dbReference type="SUPFAM" id="SSF51569">
    <property type="entry name" value="Aldolase"/>
    <property type="match status" value="1"/>
</dbReference>
<proteinExistence type="predicted"/>
<evidence type="ECO:0000259" key="1">
    <source>
        <dbReference type="PROSITE" id="PS50844"/>
    </source>
</evidence>
<keyword evidence="2" id="KW-0808">Transferase</keyword>
<dbReference type="InterPro" id="IPR006190">
    <property type="entry name" value="SAF_AFP_Neu5Ac"/>
</dbReference>
<dbReference type="PROSITE" id="PS50844">
    <property type="entry name" value="AFP_LIKE"/>
    <property type="match status" value="1"/>
</dbReference>
<dbReference type="InterPro" id="IPR036732">
    <property type="entry name" value="AFP_Neu5c_C_sf"/>
</dbReference>
<protein>
    <submittedName>
        <fullName evidence="2">N-acetylneuraminate synthase</fullName>
        <ecNumber evidence="2">2.5.1.56</ecNumber>
    </submittedName>
</protein>
<name>A0A4R6AZ26_9RHOB</name>
<dbReference type="GO" id="GO:0050462">
    <property type="term" value="F:N-acetylneuraminate synthase activity"/>
    <property type="evidence" value="ECO:0007669"/>
    <property type="project" value="UniProtKB-EC"/>
</dbReference>
<feature type="domain" description="AFP-like" evidence="1">
    <location>
        <begin position="284"/>
        <end position="340"/>
    </location>
</feature>
<dbReference type="OrthoDB" id="9781701at2"/>
<dbReference type="RefSeq" id="WP_133342542.1">
    <property type="nucleotide sequence ID" value="NZ_SMZO01000016.1"/>
</dbReference>
<comment type="caution">
    <text evidence="2">The sequence shown here is derived from an EMBL/GenBank/DDBJ whole genome shotgun (WGS) entry which is preliminary data.</text>
</comment>
<dbReference type="EC" id="2.5.1.56" evidence="2"/>